<evidence type="ECO:0000313" key="8">
    <source>
        <dbReference type="Proteomes" id="UP000617041"/>
    </source>
</evidence>
<keyword evidence="2" id="KW-1003">Cell membrane</keyword>
<feature type="transmembrane region" description="Helical" evidence="6">
    <location>
        <begin position="112"/>
        <end position="131"/>
    </location>
</feature>
<keyword evidence="3 6" id="KW-0812">Transmembrane</keyword>
<evidence type="ECO:0008006" key="9">
    <source>
        <dbReference type="Google" id="ProtNLM"/>
    </source>
</evidence>
<keyword evidence="4 6" id="KW-1133">Transmembrane helix</keyword>
<sequence length="419" mass="44974">MLKLHLSTTGSPVWAIADQLIVSGGSFCTSLIAAYVLTKNGFATYSLALLSVQFILSFERALLAQPLAVLGATEQPEALLRRYKTVLQLLWLCTPAGCCVLIAASAAFFPDVFVLGATAALLLILGIQEIFRRYLYTVRNFRAATLWSCLTYCLQLALLASLSSSGNARRDSGFEVLIACAIAGALPLVLSLGRRRQNVTAGALRATFVEHWKFAKWVVYSQLVFWTSTQAYPFLLEGYKAEGLADFFVANSLLNVLNVLRTAIGNYLPTRASAVLNDGGPRELAKFMFRNVWIYAATSLLILVVLISSSALLIETLYGGKYAAAAPLLALMSLAHLAYVISAIGNAIGLALRATKWIFIGNSLGAAFSMTIGVALVHKFGVWGAAVGYVLAAALPAIAQGANVVFTLREQVASESVRD</sequence>
<feature type="transmembrane region" description="Helical" evidence="6">
    <location>
        <begin position="174"/>
        <end position="192"/>
    </location>
</feature>
<evidence type="ECO:0000256" key="2">
    <source>
        <dbReference type="ARBA" id="ARBA00022475"/>
    </source>
</evidence>
<comment type="caution">
    <text evidence="7">The sequence shown here is derived from an EMBL/GenBank/DDBJ whole genome shotgun (WGS) entry which is preliminary data.</text>
</comment>
<feature type="transmembrane region" description="Helical" evidence="6">
    <location>
        <begin position="383"/>
        <end position="408"/>
    </location>
</feature>
<dbReference type="RefSeq" id="WP_200786936.1">
    <property type="nucleotide sequence ID" value="NZ_JAEDAO010000001.1"/>
</dbReference>
<evidence type="ECO:0000313" key="7">
    <source>
        <dbReference type="EMBL" id="MBK0391969.1"/>
    </source>
</evidence>
<name>A0A934PWV6_9BURK</name>
<dbReference type="AlphaFoldDB" id="A0A934PWV6"/>
<feature type="transmembrane region" description="Helical" evidence="6">
    <location>
        <begin position="326"/>
        <end position="345"/>
    </location>
</feature>
<feature type="transmembrane region" description="Helical" evidence="6">
    <location>
        <begin position="292"/>
        <end position="314"/>
    </location>
</feature>
<accession>A0A934PWV6</accession>
<dbReference type="PANTHER" id="PTHR30250">
    <property type="entry name" value="PST FAMILY PREDICTED COLANIC ACID TRANSPORTER"/>
    <property type="match status" value="1"/>
</dbReference>
<dbReference type="PANTHER" id="PTHR30250:SF11">
    <property type="entry name" value="O-ANTIGEN TRANSPORTER-RELATED"/>
    <property type="match status" value="1"/>
</dbReference>
<dbReference type="GO" id="GO:0005886">
    <property type="term" value="C:plasma membrane"/>
    <property type="evidence" value="ECO:0007669"/>
    <property type="project" value="UniProtKB-SubCell"/>
</dbReference>
<comment type="subcellular location">
    <subcellularLocation>
        <location evidence="1">Cell membrane</location>
        <topology evidence="1">Multi-pass membrane protein</topology>
    </subcellularLocation>
</comment>
<keyword evidence="5 6" id="KW-0472">Membrane</keyword>
<reference evidence="7" key="1">
    <citation type="submission" date="2020-12" db="EMBL/GenBank/DDBJ databases">
        <title>Ramlibacter sp. nov., isolated from a freshwater alga, Cryptomonas.</title>
        <authorList>
            <person name="Kim H.M."/>
            <person name="Jeon C.O."/>
        </authorList>
    </citation>
    <scope>NUCLEOTIDE SEQUENCE</scope>
    <source>
        <strain evidence="7">CrO1</strain>
    </source>
</reference>
<feature type="transmembrane region" description="Helical" evidence="6">
    <location>
        <begin position="143"/>
        <end position="162"/>
    </location>
</feature>
<evidence type="ECO:0000256" key="1">
    <source>
        <dbReference type="ARBA" id="ARBA00004651"/>
    </source>
</evidence>
<dbReference type="Proteomes" id="UP000617041">
    <property type="component" value="Unassembled WGS sequence"/>
</dbReference>
<feature type="transmembrane region" description="Helical" evidence="6">
    <location>
        <begin position="357"/>
        <end position="377"/>
    </location>
</feature>
<evidence type="ECO:0000256" key="4">
    <source>
        <dbReference type="ARBA" id="ARBA00022989"/>
    </source>
</evidence>
<gene>
    <name evidence="7" type="ORF">I8E28_05150</name>
</gene>
<evidence type="ECO:0000256" key="6">
    <source>
        <dbReference type="SAM" id="Phobius"/>
    </source>
</evidence>
<feature type="transmembrane region" description="Helical" evidence="6">
    <location>
        <begin position="85"/>
        <end position="106"/>
    </location>
</feature>
<evidence type="ECO:0000256" key="5">
    <source>
        <dbReference type="ARBA" id="ARBA00023136"/>
    </source>
</evidence>
<organism evidence="7 8">
    <name type="scientific">Ramlibacter algicola</name>
    <dbReference type="NCBI Taxonomy" id="2795217"/>
    <lineage>
        <taxon>Bacteria</taxon>
        <taxon>Pseudomonadati</taxon>
        <taxon>Pseudomonadota</taxon>
        <taxon>Betaproteobacteria</taxon>
        <taxon>Burkholderiales</taxon>
        <taxon>Comamonadaceae</taxon>
        <taxon>Ramlibacter</taxon>
    </lineage>
</organism>
<proteinExistence type="predicted"/>
<feature type="transmembrane region" description="Helical" evidence="6">
    <location>
        <begin position="12"/>
        <end position="36"/>
    </location>
</feature>
<dbReference type="EMBL" id="JAEDAO010000001">
    <property type="protein sequence ID" value="MBK0391969.1"/>
    <property type="molecule type" value="Genomic_DNA"/>
</dbReference>
<dbReference type="InterPro" id="IPR050833">
    <property type="entry name" value="Poly_Biosynth_Transport"/>
</dbReference>
<keyword evidence="8" id="KW-1185">Reference proteome</keyword>
<evidence type="ECO:0000256" key="3">
    <source>
        <dbReference type="ARBA" id="ARBA00022692"/>
    </source>
</evidence>
<protein>
    <recommendedName>
        <fullName evidence="9">O-antigen/teichoic acid export membrane protein</fullName>
    </recommendedName>
</protein>